<name>A0A4S2LI94_OPIFE</name>
<feature type="region of interest" description="Disordered" evidence="1">
    <location>
        <begin position="138"/>
        <end position="169"/>
    </location>
</feature>
<feature type="signal peptide" evidence="2">
    <location>
        <begin position="1"/>
        <end position="20"/>
    </location>
</feature>
<sequence>MMNNTWLFLLVTCLFKLSSPVPINLSGSKQPGSKHHGFDGLENAGTEHHGSGHLGNAGTKNHGSMHHGLSGSKDTDAKHFGFDNSKSAGTEHHGLGISKPSSRTLSGQFSLDYEVRNVNEYGATYKWTPKPHQSSFDDLKNAGTSHHGLSGSTHTGAKHPAFGDLENAGSEHHGDLGFAGSSHRGHHVKKRMFLSMIQ</sequence>
<reference evidence="3 4" key="1">
    <citation type="journal article" date="2019" name="BMC Genomics">
        <title>New insights from Opisthorchis felineus genome: update on genomics of the epidemiologically important liver flukes.</title>
        <authorList>
            <person name="Ershov N.I."/>
            <person name="Mordvinov V.A."/>
            <person name="Prokhortchouk E.B."/>
            <person name="Pakharukova M.Y."/>
            <person name="Gunbin K.V."/>
            <person name="Ustyantsev K."/>
            <person name="Genaev M.A."/>
            <person name="Blinov A.G."/>
            <person name="Mazur A."/>
            <person name="Boulygina E."/>
            <person name="Tsygankova S."/>
            <person name="Khrameeva E."/>
            <person name="Chekanov N."/>
            <person name="Fan G."/>
            <person name="Xiao A."/>
            <person name="Zhang H."/>
            <person name="Xu X."/>
            <person name="Yang H."/>
            <person name="Solovyev V."/>
            <person name="Lee S.M."/>
            <person name="Liu X."/>
            <person name="Afonnikov D.A."/>
            <person name="Skryabin K.G."/>
        </authorList>
    </citation>
    <scope>NUCLEOTIDE SEQUENCE [LARGE SCALE GENOMIC DNA]</scope>
    <source>
        <strain evidence="3">AK-0245</strain>
        <tissue evidence="3">Whole organism</tissue>
    </source>
</reference>
<evidence type="ECO:0000313" key="4">
    <source>
        <dbReference type="Proteomes" id="UP000308267"/>
    </source>
</evidence>
<feature type="chain" id="PRO_5020388742" description="Attacin C-terminal domain-containing protein" evidence="2">
    <location>
        <begin position="21"/>
        <end position="198"/>
    </location>
</feature>
<keyword evidence="4" id="KW-1185">Reference proteome</keyword>
<evidence type="ECO:0008006" key="5">
    <source>
        <dbReference type="Google" id="ProtNLM"/>
    </source>
</evidence>
<proteinExistence type="predicted"/>
<evidence type="ECO:0000256" key="2">
    <source>
        <dbReference type="SAM" id="SignalP"/>
    </source>
</evidence>
<evidence type="ECO:0000256" key="1">
    <source>
        <dbReference type="SAM" id="MobiDB-lite"/>
    </source>
</evidence>
<protein>
    <recommendedName>
        <fullName evidence="5">Attacin C-terminal domain-containing protein</fullName>
    </recommendedName>
</protein>
<accession>A0A4S2LI94</accession>
<gene>
    <name evidence="3" type="ORF">CRM22_006981</name>
</gene>
<evidence type="ECO:0000313" key="3">
    <source>
        <dbReference type="EMBL" id="TGZ63313.1"/>
    </source>
</evidence>
<comment type="caution">
    <text evidence="3">The sequence shown here is derived from an EMBL/GenBank/DDBJ whole genome shotgun (WGS) entry which is preliminary data.</text>
</comment>
<dbReference type="Proteomes" id="UP000308267">
    <property type="component" value="Unassembled WGS sequence"/>
</dbReference>
<organism evidence="3 4">
    <name type="scientific">Opisthorchis felineus</name>
    <dbReference type="NCBI Taxonomy" id="147828"/>
    <lineage>
        <taxon>Eukaryota</taxon>
        <taxon>Metazoa</taxon>
        <taxon>Spiralia</taxon>
        <taxon>Lophotrochozoa</taxon>
        <taxon>Platyhelminthes</taxon>
        <taxon>Trematoda</taxon>
        <taxon>Digenea</taxon>
        <taxon>Opisthorchiida</taxon>
        <taxon>Opisthorchiata</taxon>
        <taxon>Opisthorchiidae</taxon>
        <taxon>Opisthorchis</taxon>
    </lineage>
</organism>
<keyword evidence="2" id="KW-0732">Signal</keyword>
<dbReference type="OrthoDB" id="412793at2759"/>
<dbReference type="EMBL" id="SJOL01007224">
    <property type="protein sequence ID" value="TGZ63313.1"/>
    <property type="molecule type" value="Genomic_DNA"/>
</dbReference>
<feature type="region of interest" description="Disordered" evidence="1">
    <location>
        <begin position="27"/>
        <end position="102"/>
    </location>
</feature>
<dbReference type="AlphaFoldDB" id="A0A4S2LI94"/>